<proteinExistence type="predicted"/>
<gene>
    <name evidence="1" type="ORF">CIK91_03715</name>
</gene>
<evidence type="ECO:0000313" key="2">
    <source>
        <dbReference type="Proteomes" id="UP000216189"/>
    </source>
</evidence>
<accession>A0ABX4EK51</accession>
<dbReference type="Proteomes" id="UP000216189">
    <property type="component" value="Unassembled WGS sequence"/>
</dbReference>
<reference evidence="1 2" key="1">
    <citation type="submission" date="2017-08" db="EMBL/GenBank/DDBJ databases">
        <title>Comparative genomics of non-oral Prevotella species.</title>
        <authorList>
            <person name="Accetto T."/>
            <person name="Nograsek B."/>
            <person name="Avgustin G."/>
        </authorList>
    </citation>
    <scope>NUCLEOTIDE SEQUENCE [LARGE SCALE GENOMIC DNA]</scope>
    <source>
        <strain evidence="1 2">TC1-1</strain>
    </source>
</reference>
<organism evidence="1 2">
    <name type="scientific">Segatella bryantii</name>
    <name type="common">Prevotella bryantii</name>
    <dbReference type="NCBI Taxonomy" id="77095"/>
    <lineage>
        <taxon>Bacteria</taxon>
        <taxon>Pseudomonadati</taxon>
        <taxon>Bacteroidota</taxon>
        <taxon>Bacteroidia</taxon>
        <taxon>Bacteroidales</taxon>
        <taxon>Prevotellaceae</taxon>
        <taxon>Segatella</taxon>
    </lineage>
</organism>
<dbReference type="CDD" id="cd24013">
    <property type="entry name" value="ASKHA_ATPase_BT3980-like"/>
    <property type="match status" value="1"/>
</dbReference>
<dbReference type="RefSeq" id="WP_006283013.1">
    <property type="nucleotide sequence ID" value="NZ_BPTR01000001.1"/>
</dbReference>
<protein>
    <submittedName>
        <fullName evidence="1">DUF3822 domain-containing protein</fullName>
    </submittedName>
</protein>
<dbReference type="Gene3D" id="3.30.420.260">
    <property type="match status" value="1"/>
</dbReference>
<keyword evidence="2" id="KW-1185">Reference proteome</keyword>
<comment type="caution">
    <text evidence="1">The sequence shown here is derived from an EMBL/GenBank/DDBJ whole genome shotgun (WGS) entry which is preliminary data.</text>
</comment>
<sequence>MQETGNKATMNNTGRLTIRISRHRLSFSAIDKSEEAQVRFQPYAVRSGISMAANLREAFKEDSLLTSGFTKILVDIDTPVLMVPIEEFNEDEIEKTYHYTFLNRNNDVILHHVLPELNAVAVYSINKDLKLVLEDHFENIRYIPTCKPVWNFLYARSFSGIHNKLFCYFHDGKMEVMNFDKNRFKFINTFEVKYSKDALYFILFVWKQLGLDPMQDEMYIVGEMQEKEEFLNLMRKYIKRTFSINPVAEFNRAPITQIKMPFDLLTLYIKKQ</sequence>
<dbReference type="GeneID" id="72480543"/>
<evidence type="ECO:0000313" key="1">
    <source>
        <dbReference type="EMBL" id="OYP56426.1"/>
    </source>
</evidence>
<dbReference type="Pfam" id="PF12864">
    <property type="entry name" value="DUF3822"/>
    <property type="match status" value="1"/>
</dbReference>
<dbReference type="Gene3D" id="3.30.420.250">
    <property type="match status" value="1"/>
</dbReference>
<dbReference type="EMBL" id="NPJF01000023">
    <property type="protein sequence ID" value="OYP56426.1"/>
    <property type="molecule type" value="Genomic_DNA"/>
</dbReference>
<name>A0ABX4EK51_SEGBR</name>
<dbReference type="InterPro" id="IPR024213">
    <property type="entry name" value="DUF3822"/>
</dbReference>